<dbReference type="PANTHER" id="PTHR34846:SF10">
    <property type="entry name" value="CYTOPLASMIC PROTEIN"/>
    <property type="match status" value="1"/>
</dbReference>
<gene>
    <name evidence="2" type="ORF">KCX74_14310</name>
</gene>
<keyword evidence="3" id="KW-1185">Reference proteome</keyword>
<sequence>MEQRINYQKTSPEIVKLLVQLEEYKKKTAFDLKLIELIKIRVSQMNGCAFCIDMHTKDARAIGETEQRIYCLQAWREAPFYTETERAALALAEAVTAISVNGVPDKLYKQTRMYFDEKQYIDLVALIITINCWNRLSISVNNVPGNYSPVTAK</sequence>
<proteinExistence type="predicted"/>
<evidence type="ECO:0000313" key="2">
    <source>
        <dbReference type="EMBL" id="MBR7797209.1"/>
    </source>
</evidence>
<accession>A0A941I9W8</accession>
<protein>
    <submittedName>
        <fullName evidence="2">Carboxymuconolactone decarboxylase family protein</fullName>
    </submittedName>
</protein>
<dbReference type="InterPro" id="IPR029032">
    <property type="entry name" value="AhpD-like"/>
</dbReference>
<dbReference type="AlphaFoldDB" id="A0A941I9W8"/>
<dbReference type="InterPro" id="IPR004675">
    <property type="entry name" value="AhpD_core"/>
</dbReference>
<reference evidence="2" key="1">
    <citation type="submission" date="2021-04" db="EMBL/GenBank/DDBJ databases">
        <title>Isolation and polyphasic classification of algal microorganism.</title>
        <authorList>
            <person name="Wang S."/>
        </authorList>
    </citation>
    <scope>NUCLEOTIDE SEQUENCE</scope>
    <source>
        <strain evidence="2">720a</strain>
    </source>
</reference>
<evidence type="ECO:0000313" key="3">
    <source>
        <dbReference type="Proteomes" id="UP000675284"/>
    </source>
</evidence>
<dbReference type="RefSeq" id="WP_026679702.1">
    <property type="nucleotide sequence ID" value="NZ_BAAACY010000006.1"/>
</dbReference>
<comment type="caution">
    <text evidence="2">The sequence shown here is derived from an EMBL/GenBank/DDBJ whole genome shotgun (WGS) entry which is preliminary data.</text>
</comment>
<feature type="domain" description="Carboxymuconolactone decarboxylase-like" evidence="1">
    <location>
        <begin position="12"/>
        <end position="94"/>
    </location>
</feature>
<dbReference type="SUPFAM" id="SSF69118">
    <property type="entry name" value="AhpD-like"/>
    <property type="match status" value="1"/>
</dbReference>
<dbReference type="Pfam" id="PF02627">
    <property type="entry name" value="CMD"/>
    <property type="match status" value="1"/>
</dbReference>
<organism evidence="2 3">
    <name type="scientific">Virgibacillus salarius</name>
    <dbReference type="NCBI Taxonomy" id="447199"/>
    <lineage>
        <taxon>Bacteria</taxon>
        <taxon>Bacillati</taxon>
        <taxon>Bacillota</taxon>
        <taxon>Bacilli</taxon>
        <taxon>Bacillales</taxon>
        <taxon>Bacillaceae</taxon>
        <taxon>Virgibacillus</taxon>
    </lineage>
</organism>
<dbReference type="NCBIfam" id="TIGR00778">
    <property type="entry name" value="ahpD_dom"/>
    <property type="match status" value="1"/>
</dbReference>
<evidence type="ECO:0000259" key="1">
    <source>
        <dbReference type="Pfam" id="PF02627"/>
    </source>
</evidence>
<dbReference type="GO" id="GO:0051920">
    <property type="term" value="F:peroxiredoxin activity"/>
    <property type="evidence" value="ECO:0007669"/>
    <property type="project" value="InterPro"/>
</dbReference>
<dbReference type="Proteomes" id="UP000675284">
    <property type="component" value="Unassembled WGS sequence"/>
</dbReference>
<dbReference type="PANTHER" id="PTHR34846">
    <property type="entry name" value="4-CARBOXYMUCONOLACTONE DECARBOXYLASE FAMILY PROTEIN (AFU_ORTHOLOGUE AFUA_6G11590)"/>
    <property type="match status" value="1"/>
</dbReference>
<name>A0A941I9W8_9BACI</name>
<dbReference type="Gene3D" id="1.20.1290.10">
    <property type="entry name" value="AhpD-like"/>
    <property type="match status" value="1"/>
</dbReference>
<dbReference type="InterPro" id="IPR003779">
    <property type="entry name" value="CMD-like"/>
</dbReference>
<dbReference type="EMBL" id="JAGSOT010000046">
    <property type="protein sequence ID" value="MBR7797209.1"/>
    <property type="molecule type" value="Genomic_DNA"/>
</dbReference>